<dbReference type="AlphaFoldDB" id="A0AAD5JSU1"/>
<protein>
    <recommendedName>
        <fullName evidence="8">Galactose oxidase</fullName>
    </recommendedName>
</protein>
<dbReference type="EMBL" id="JAIXMP010000028">
    <property type="protein sequence ID" value="KAI9252264.1"/>
    <property type="molecule type" value="Genomic_DNA"/>
</dbReference>
<evidence type="ECO:0000313" key="7">
    <source>
        <dbReference type="Proteomes" id="UP001209540"/>
    </source>
</evidence>
<feature type="signal peptide" evidence="5">
    <location>
        <begin position="1"/>
        <end position="16"/>
    </location>
</feature>
<accession>A0AAD5JSU1</accession>
<feature type="chain" id="PRO_5042270256" description="Galactose oxidase" evidence="5">
    <location>
        <begin position="17"/>
        <end position="523"/>
    </location>
</feature>
<dbReference type="Pfam" id="PF24681">
    <property type="entry name" value="Kelch_KLHDC2_KLHL20_DRC7"/>
    <property type="match status" value="1"/>
</dbReference>
<dbReference type="Proteomes" id="UP001209540">
    <property type="component" value="Unassembled WGS sequence"/>
</dbReference>
<keyword evidence="5" id="KW-0732">Signal</keyword>
<proteinExistence type="predicted"/>
<dbReference type="PANTHER" id="PTHR46093">
    <property type="entry name" value="ACYL-COA-BINDING DOMAIN-CONTAINING PROTEIN 5"/>
    <property type="match status" value="1"/>
</dbReference>
<keyword evidence="7" id="KW-1185">Reference proteome</keyword>
<dbReference type="SUPFAM" id="SSF117281">
    <property type="entry name" value="Kelch motif"/>
    <property type="match status" value="1"/>
</dbReference>
<evidence type="ECO:0000313" key="6">
    <source>
        <dbReference type="EMBL" id="KAI9252264.1"/>
    </source>
</evidence>
<feature type="compositionally biased region" description="Low complexity" evidence="3">
    <location>
        <begin position="397"/>
        <end position="406"/>
    </location>
</feature>
<evidence type="ECO:0000256" key="2">
    <source>
        <dbReference type="ARBA" id="ARBA00022737"/>
    </source>
</evidence>
<evidence type="ECO:0000256" key="1">
    <source>
        <dbReference type="ARBA" id="ARBA00022441"/>
    </source>
</evidence>
<evidence type="ECO:0000256" key="3">
    <source>
        <dbReference type="SAM" id="MobiDB-lite"/>
    </source>
</evidence>
<dbReference type="Gene3D" id="2.120.10.80">
    <property type="entry name" value="Kelch-type beta propeller"/>
    <property type="match status" value="2"/>
</dbReference>
<reference evidence="6" key="2">
    <citation type="submission" date="2023-02" db="EMBL/GenBank/DDBJ databases">
        <authorList>
            <consortium name="DOE Joint Genome Institute"/>
            <person name="Mondo S.J."/>
            <person name="Chang Y."/>
            <person name="Wang Y."/>
            <person name="Ahrendt S."/>
            <person name="Andreopoulos W."/>
            <person name="Barry K."/>
            <person name="Beard J."/>
            <person name="Benny G.L."/>
            <person name="Blankenship S."/>
            <person name="Bonito G."/>
            <person name="Cuomo C."/>
            <person name="Desiro A."/>
            <person name="Gervers K.A."/>
            <person name="Hundley H."/>
            <person name="Kuo A."/>
            <person name="LaButti K."/>
            <person name="Lang B.F."/>
            <person name="Lipzen A."/>
            <person name="O'Donnell K."/>
            <person name="Pangilinan J."/>
            <person name="Reynolds N."/>
            <person name="Sandor L."/>
            <person name="Smith M.W."/>
            <person name="Tsang A."/>
            <person name="Grigoriev I.V."/>
            <person name="Stajich J.E."/>
            <person name="Spatafora J.W."/>
        </authorList>
    </citation>
    <scope>NUCLEOTIDE SEQUENCE</scope>
    <source>
        <strain evidence="6">RSA 2281</strain>
    </source>
</reference>
<feature type="region of interest" description="Disordered" evidence="3">
    <location>
        <begin position="442"/>
        <end position="523"/>
    </location>
</feature>
<comment type="caution">
    <text evidence="6">The sequence shown here is derived from an EMBL/GenBank/DDBJ whole genome shotgun (WGS) entry which is preliminary data.</text>
</comment>
<feature type="compositionally biased region" description="Basic and acidic residues" evidence="3">
    <location>
        <begin position="442"/>
        <end position="453"/>
    </location>
</feature>
<dbReference type="InterPro" id="IPR015915">
    <property type="entry name" value="Kelch-typ_b-propeller"/>
</dbReference>
<feature type="region of interest" description="Disordered" evidence="3">
    <location>
        <begin position="378"/>
        <end position="406"/>
    </location>
</feature>
<keyword evidence="4" id="KW-0472">Membrane</keyword>
<evidence type="ECO:0008006" key="8">
    <source>
        <dbReference type="Google" id="ProtNLM"/>
    </source>
</evidence>
<keyword evidence="4" id="KW-0812">Transmembrane</keyword>
<sequence length="523" mass="56843">MLSLLLLSVSGLLVHAITPQPRADAGCAYMSTEAKIYCYGGQRFIYLSEGGITTMFDPYFVSLNLAQDWEVNTDMQNGWEQVNHDVGQNHHFPMVAVPNQRRLFMDGGGGGSDAGAAVIARYKTAYINTESDDGWTEVIPSRTDSRVMTHTATLGRDNNTIYIWGGYRSGLTGGTAQGEETYPREMNIFNIKEWRWSTGSLAQQGQMYQTAVLVGSSIYYIGGLYRATTSLVAVQMNGVLIFNTDSGEWQNRGIGGSVVPSTRIRHTTTLKPSTGEIIMFGGQNPSDNTQARDDYFYILNTQGELSWRNTTIQEDGSSFGGNGILGHAAVLVENYLFVMFGNINLLDDPWPYNITNRVWAMDVDRWAWVSSVSAITPDPVLSTDDTTPPGNEGGTQDDGSSGSSSTNAGTIAGAVVGGVAGVVIIAAIAFFFIRKKRQQSPEKVELNRERMLPDEEPGNDNSNRHISPASQRYSSQDSSTEVENSEGPVSPYGTEKPDGLVAANDGGYTQRFVMEPVKPDGGG</sequence>
<evidence type="ECO:0000256" key="5">
    <source>
        <dbReference type="SAM" id="SignalP"/>
    </source>
</evidence>
<dbReference type="PANTHER" id="PTHR46093:SF18">
    <property type="entry name" value="FIBRONECTIN TYPE-III DOMAIN-CONTAINING PROTEIN"/>
    <property type="match status" value="1"/>
</dbReference>
<name>A0AAD5JSU1_9FUNG</name>
<gene>
    <name evidence="6" type="ORF">BDA99DRAFT_587714</name>
</gene>
<feature type="compositionally biased region" description="Polar residues" evidence="3">
    <location>
        <begin position="459"/>
        <end position="482"/>
    </location>
</feature>
<keyword evidence="2" id="KW-0677">Repeat</keyword>
<organism evidence="6 7">
    <name type="scientific">Phascolomyces articulosus</name>
    <dbReference type="NCBI Taxonomy" id="60185"/>
    <lineage>
        <taxon>Eukaryota</taxon>
        <taxon>Fungi</taxon>
        <taxon>Fungi incertae sedis</taxon>
        <taxon>Mucoromycota</taxon>
        <taxon>Mucoromycotina</taxon>
        <taxon>Mucoromycetes</taxon>
        <taxon>Mucorales</taxon>
        <taxon>Lichtheimiaceae</taxon>
        <taxon>Phascolomyces</taxon>
    </lineage>
</organism>
<keyword evidence="1" id="KW-0880">Kelch repeat</keyword>
<reference evidence="6" key="1">
    <citation type="journal article" date="2022" name="IScience">
        <title>Evolution of zygomycete secretomes and the origins of terrestrial fungal ecologies.</title>
        <authorList>
            <person name="Chang Y."/>
            <person name="Wang Y."/>
            <person name="Mondo S."/>
            <person name="Ahrendt S."/>
            <person name="Andreopoulos W."/>
            <person name="Barry K."/>
            <person name="Beard J."/>
            <person name="Benny G.L."/>
            <person name="Blankenship S."/>
            <person name="Bonito G."/>
            <person name="Cuomo C."/>
            <person name="Desiro A."/>
            <person name="Gervers K.A."/>
            <person name="Hundley H."/>
            <person name="Kuo A."/>
            <person name="LaButti K."/>
            <person name="Lang B.F."/>
            <person name="Lipzen A."/>
            <person name="O'Donnell K."/>
            <person name="Pangilinan J."/>
            <person name="Reynolds N."/>
            <person name="Sandor L."/>
            <person name="Smith M.E."/>
            <person name="Tsang A."/>
            <person name="Grigoriev I.V."/>
            <person name="Stajich J.E."/>
            <person name="Spatafora J.W."/>
        </authorList>
    </citation>
    <scope>NUCLEOTIDE SEQUENCE</scope>
    <source>
        <strain evidence="6">RSA 2281</strain>
    </source>
</reference>
<feature type="transmembrane region" description="Helical" evidence="4">
    <location>
        <begin position="411"/>
        <end position="433"/>
    </location>
</feature>
<keyword evidence="4" id="KW-1133">Transmembrane helix</keyword>
<evidence type="ECO:0000256" key="4">
    <source>
        <dbReference type="SAM" id="Phobius"/>
    </source>
</evidence>